<gene>
    <name evidence="7" type="ORF">QE382_003313</name>
</gene>
<evidence type="ECO:0000256" key="4">
    <source>
        <dbReference type="ARBA" id="ARBA00023136"/>
    </source>
</evidence>
<keyword evidence="5" id="KW-0998">Cell outer membrane</keyword>
<keyword evidence="8" id="KW-1185">Reference proteome</keyword>
<name>A0ABU0U8Y0_9SPHI</name>
<protein>
    <recommendedName>
        <fullName evidence="6">RagB/SusD domain-containing protein</fullName>
    </recommendedName>
</protein>
<sequence length="193" mass="21709">MVSSGKGISPVDVDFVLMRYAEVLLNYAETANETGDLATALDLVTQIRKRAGIEPGADNKYGITATTKEQMREAILTERNIEFCFEGHRFWDLRRLRKLNILNNTTKHGVEAIAINSNGTEMNLDDANALAKTYTLKENQFKYSILQVPNTGNKINLVPDTYYFFPVAQSVIDKNPNIKQNKDWGGTFNPTLD</sequence>
<evidence type="ECO:0000256" key="1">
    <source>
        <dbReference type="ARBA" id="ARBA00004442"/>
    </source>
</evidence>
<evidence type="ECO:0000256" key="3">
    <source>
        <dbReference type="ARBA" id="ARBA00022729"/>
    </source>
</evidence>
<dbReference type="RefSeq" id="WP_307186822.1">
    <property type="nucleotide sequence ID" value="NZ_JAUTBA010000001.1"/>
</dbReference>
<dbReference type="Gene3D" id="1.25.40.390">
    <property type="match status" value="1"/>
</dbReference>
<dbReference type="EMBL" id="JAUTBA010000001">
    <property type="protein sequence ID" value="MDQ1151329.1"/>
    <property type="molecule type" value="Genomic_DNA"/>
</dbReference>
<evidence type="ECO:0000256" key="5">
    <source>
        <dbReference type="ARBA" id="ARBA00023237"/>
    </source>
</evidence>
<evidence type="ECO:0000313" key="8">
    <source>
        <dbReference type="Proteomes" id="UP001244640"/>
    </source>
</evidence>
<comment type="caution">
    <text evidence="7">The sequence shown here is derived from an EMBL/GenBank/DDBJ whole genome shotgun (WGS) entry which is preliminary data.</text>
</comment>
<organism evidence="7 8">
    <name type="scientific">Sphingobacterium zeae</name>
    <dbReference type="NCBI Taxonomy" id="1776859"/>
    <lineage>
        <taxon>Bacteria</taxon>
        <taxon>Pseudomonadati</taxon>
        <taxon>Bacteroidota</taxon>
        <taxon>Sphingobacteriia</taxon>
        <taxon>Sphingobacteriales</taxon>
        <taxon>Sphingobacteriaceae</taxon>
        <taxon>Sphingobacterium</taxon>
    </lineage>
</organism>
<dbReference type="SUPFAM" id="SSF48452">
    <property type="entry name" value="TPR-like"/>
    <property type="match status" value="1"/>
</dbReference>
<proteinExistence type="inferred from homology"/>
<keyword evidence="3" id="KW-0732">Signal</keyword>
<dbReference type="InterPro" id="IPR011990">
    <property type="entry name" value="TPR-like_helical_dom_sf"/>
</dbReference>
<dbReference type="Proteomes" id="UP001244640">
    <property type="component" value="Unassembled WGS sequence"/>
</dbReference>
<reference evidence="7 8" key="1">
    <citation type="submission" date="2023-07" db="EMBL/GenBank/DDBJ databases">
        <title>Functional and genomic diversity of the sorghum phyllosphere microbiome.</title>
        <authorList>
            <person name="Shade A."/>
        </authorList>
    </citation>
    <scope>NUCLEOTIDE SEQUENCE [LARGE SCALE GENOMIC DNA]</scope>
    <source>
        <strain evidence="7 8">SORGH_AS_0892</strain>
    </source>
</reference>
<feature type="domain" description="RagB/SusD" evidence="6">
    <location>
        <begin position="12"/>
        <end position="184"/>
    </location>
</feature>
<dbReference type="Pfam" id="PF07980">
    <property type="entry name" value="SusD_RagB"/>
    <property type="match status" value="1"/>
</dbReference>
<evidence type="ECO:0000313" key="7">
    <source>
        <dbReference type="EMBL" id="MDQ1151329.1"/>
    </source>
</evidence>
<dbReference type="InterPro" id="IPR012944">
    <property type="entry name" value="SusD_RagB_dom"/>
</dbReference>
<keyword evidence="4" id="KW-0472">Membrane</keyword>
<comment type="similarity">
    <text evidence="2">Belongs to the SusD family.</text>
</comment>
<accession>A0ABU0U8Y0</accession>
<comment type="subcellular location">
    <subcellularLocation>
        <location evidence="1">Cell outer membrane</location>
    </subcellularLocation>
</comment>
<evidence type="ECO:0000259" key="6">
    <source>
        <dbReference type="Pfam" id="PF07980"/>
    </source>
</evidence>
<evidence type="ECO:0000256" key="2">
    <source>
        <dbReference type="ARBA" id="ARBA00006275"/>
    </source>
</evidence>